<dbReference type="EMBL" id="JACHGN010000014">
    <property type="protein sequence ID" value="MBB5136551.1"/>
    <property type="molecule type" value="Genomic_DNA"/>
</dbReference>
<dbReference type="SUPFAM" id="SSF46785">
    <property type="entry name" value="Winged helix' DNA-binding domain"/>
    <property type="match status" value="1"/>
</dbReference>
<evidence type="ECO:0000313" key="3">
    <source>
        <dbReference type="Proteomes" id="UP000578449"/>
    </source>
</evidence>
<dbReference type="GO" id="GO:0003700">
    <property type="term" value="F:DNA-binding transcription factor activity"/>
    <property type="evidence" value="ECO:0007669"/>
    <property type="project" value="InterPro"/>
</dbReference>
<evidence type="ECO:0000313" key="2">
    <source>
        <dbReference type="EMBL" id="MBB5136551.1"/>
    </source>
</evidence>
<dbReference type="InterPro" id="IPR000835">
    <property type="entry name" value="HTH_MarR-typ"/>
</dbReference>
<dbReference type="Gene3D" id="1.10.10.10">
    <property type="entry name" value="Winged helix-like DNA-binding domain superfamily/Winged helix DNA-binding domain"/>
    <property type="match status" value="1"/>
</dbReference>
<accession>A0A840PFD4</accession>
<dbReference type="PANTHER" id="PTHR33164:SF99">
    <property type="entry name" value="MARR FAMILY REGULATORY PROTEIN"/>
    <property type="match status" value="1"/>
</dbReference>
<feature type="domain" description="HTH marR-type" evidence="1">
    <location>
        <begin position="7"/>
        <end position="142"/>
    </location>
</feature>
<comment type="caution">
    <text evidence="2">The sequence shown here is derived from an EMBL/GenBank/DDBJ whole genome shotgun (WGS) entry which is preliminary data.</text>
</comment>
<dbReference type="InterPro" id="IPR036388">
    <property type="entry name" value="WH-like_DNA-bd_sf"/>
</dbReference>
<gene>
    <name evidence="2" type="ORF">HNP84_006298</name>
</gene>
<dbReference type="PANTHER" id="PTHR33164">
    <property type="entry name" value="TRANSCRIPTIONAL REGULATOR, MARR FAMILY"/>
    <property type="match status" value="1"/>
</dbReference>
<protein>
    <submittedName>
        <fullName evidence="2">DNA-binding MarR family transcriptional regulator</fullName>
    </submittedName>
</protein>
<sequence length="154" mass="17192">MEDPVERLELLFGLGLSFQLVLTEFVRRLDALGYEDLRPVHGYAFQALRWGGLTSTELAGRLGVTKQAAGQMIDELERKGYVSRHPHPDGGRRRLVVLTDKAQRHLAVAGETLHALERELGEKVDVPALRDQLATLIKTLQDGKGPLPPLRPVW</sequence>
<dbReference type="Pfam" id="PF12802">
    <property type="entry name" value="MarR_2"/>
    <property type="match status" value="1"/>
</dbReference>
<dbReference type="InterPro" id="IPR039422">
    <property type="entry name" value="MarR/SlyA-like"/>
</dbReference>
<dbReference type="InterPro" id="IPR036390">
    <property type="entry name" value="WH_DNA-bd_sf"/>
</dbReference>
<proteinExistence type="predicted"/>
<organism evidence="2 3">
    <name type="scientific">Thermocatellispora tengchongensis</name>
    <dbReference type="NCBI Taxonomy" id="1073253"/>
    <lineage>
        <taxon>Bacteria</taxon>
        <taxon>Bacillati</taxon>
        <taxon>Actinomycetota</taxon>
        <taxon>Actinomycetes</taxon>
        <taxon>Streptosporangiales</taxon>
        <taxon>Streptosporangiaceae</taxon>
        <taxon>Thermocatellispora</taxon>
    </lineage>
</organism>
<dbReference type="PROSITE" id="PS50995">
    <property type="entry name" value="HTH_MARR_2"/>
    <property type="match status" value="1"/>
</dbReference>
<keyword evidence="3" id="KW-1185">Reference proteome</keyword>
<dbReference type="GO" id="GO:0003677">
    <property type="term" value="F:DNA binding"/>
    <property type="evidence" value="ECO:0007669"/>
    <property type="project" value="UniProtKB-KW"/>
</dbReference>
<keyword evidence="2" id="KW-0238">DNA-binding</keyword>
<name>A0A840PFD4_9ACTN</name>
<dbReference type="GO" id="GO:0006950">
    <property type="term" value="P:response to stress"/>
    <property type="evidence" value="ECO:0007669"/>
    <property type="project" value="TreeGrafter"/>
</dbReference>
<dbReference type="RefSeq" id="WP_185053415.1">
    <property type="nucleotide sequence ID" value="NZ_BAABIX010000011.1"/>
</dbReference>
<evidence type="ECO:0000259" key="1">
    <source>
        <dbReference type="PROSITE" id="PS50995"/>
    </source>
</evidence>
<dbReference type="AlphaFoldDB" id="A0A840PFD4"/>
<dbReference type="Proteomes" id="UP000578449">
    <property type="component" value="Unassembled WGS sequence"/>
</dbReference>
<dbReference type="SMART" id="SM00347">
    <property type="entry name" value="HTH_MARR"/>
    <property type="match status" value="1"/>
</dbReference>
<reference evidence="2 3" key="1">
    <citation type="submission" date="2020-08" db="EMBL/GenBank/DDBJ databases">
        <title>Genomic Encyclopedia of Type Strains, Phase IV (KMG-IV): sequencing the most valuable type-strain genomes for metagenomic binning, comparative biology and taxonomic classification.</title>
        <authorList>
            <person name="Goeker M."/>
        </authorList>
    </citation>
    <scope>NUCLEOTIDE SEQUENCE [LARGE SCALE GENOMIC DNA]</scope>
    <source>
        <strain evidence="2 3">DSM 45615</strain>
    </source>
</reference>